<reference evidence="6" key="1">
    <citation type="submission" date="2018-05" db="EMBL/GenBank/DDBJ databases">
        <authorList>
            <person name="Li Y."/>
        </authorList>
    </citation>
    <scope>NUCLEOTIDE SEQUENCE [LARGE SCALE GENOMIC DNA]</scope>
    <source>
        <strain evidence="6">3d-2-2</strain>
    </source>
</reference>
<evidence type="ECO:0000313" key="5">
    <source>
        <dbReference type="EMBL" id="PWF23996.1"/>
    </source>
</evidence>
<dbReference type="CDD" id="cd03885">
    <property type="entry name" value="M20_CPDG2"/>
    <property type="match status" value="1"/>
</dbReference>
<dbReference type="InterPro" id="IPR002933">
    <property type="entry name" value="Peptidase_M20"/>
</dbReference>
<evidence type="ECO:0000256" key="3">
    <source>
        <dbReference type="PIRSR" id="PIRSR037238-1"/>
    </source>
</evidence>
<protein>
    <submittedName>
        <fullName evidence="5">Peptidase</fullName>
    </submittedName>
</protein>
<evidence type="ECO:0000313" key="6">
    <source>
        <dbReference type="Proteomes" id="UP000245212"/>
    </source>
</evidence>
<organism evidence="5 6">
    <name type="scientific">Corticimicrobacter populi</name>
    <dbReference type="NCBI Taxonomy" id="2175229"/>
    <lineage>
        <taxon>Bacteria</taxon>
        <taxon>Pseudomonadati</taxon>
        <taxon>Pseudomonadota</taxon>
        <taxon>Betaproteobacteria</taxon>
        <taxon>Burkholderiales</taxon>
        <taxon>Alcaligenaceae</taxon>
        <taxon>Corticimicrobacter</taxon>
    </lineage>
</organism>
<evidence type="ECO:0000256" key="2">
    <source>
        <dbReference type="ARBA" id="ARBA00022801"/>
    </source>
</evidence>
<feature type="active site" description="Proton acceptor" evidence="3">
    <location>
        <position position="141"/>
    </location>
</feature>
<dbReference type="InterPro" id="IPR036264">
    <property type="entry name" value="Bact_exopeptidase_dim_dom"/>
</dbReference>
<dbReference type="PIRSF" id="PIRSF037238">
    <property type="entry name" value="Carboxypeptidase_G2"/>
    <property type="match status" value="1"/>
</dbReference>
<feature type="active site" evidence="3">
    <location>
        <position position="81"/>
    </location>
</feature>
<gene>
    <name evidence="5" type="ORF">DD235_06625</name>
</gene>
<dbReference type="PANTHER" id="PTHR43808:SF9">
    <property type="entry name" value="BLL0789 PROTEIN"/>
    <property type="match status" value="1"/>
</dbReference>
<keyword evidence="2" id="KW-0378">Hydrolase</keyword>
<dbReference type="InterPro" id="IPR011650">
    <property type="entry name" value="Peptidase_M20_dimer"/>
</dbReference>
<dbReference type="Gene3D" id="3.40.630.10">
    <property type="entry name" value="Zn peptidases"/>
    <property type="match status" value="1"/>
</dbReference>
<dbReference type="SUPFAM" id="SSF55031">
    <property type="entry name" value="Bacterial exopeptidase dimerisation domain"/>
    <property type="match status" value="1"/>
</dbReference>
<dbReference type="Pfam" id="PF07687">
    <property type="entry name" value="M20_dimer"/>
    <property type="match status" value="1"/>
</dbReference>
<dbReference type="EMBL" id="QETA01000002">
    <property type="protein sequence ID" value="PWF23996.1"/>
    <property type="molecule type" value="Genomic_DNA"/>
</dbReference>
<dbReference type="GO" id="GO:0016787">
    <property type="term" value="F:hydrolase activity"/>
    <property type="evidence" value="ECO:0007669"/>
    <property type="project" value="UniProtKB-KW"/>
</dbReference>
<proteinExistence type="predicted"/>
<dbReference type="Pfam" id="PF01546">
    <property type="entry name" value="Peptidase_M20"/>
    <property type="match status" value="1"/>
</dbReference>
<dbReference type="PANTHER" id="PTHR43808">
    <property type="entry name" value="ACETYLORNITHINE DEACETYLASE"/>
    <property type="match status" value="1"/>
</dbReference>
<dbReference type="Proteomes" id="UP000245212">
    <property type="component" value="Unassembled WGS sequence"/>
</dbReference>
<name>A0A2V1K1L3_9BURK</name>
<keyword evidence="1" id="KW-0479">Metal-binding</keyword>
<dbReference type="InterPro" id="IPR017150">
    <property type="entry name" value="Pept_M20_glutamate_carboxypep"/>
</dbReference>
<dbReference type="InterPro" id="IPR050072">
    <property type="entry name" value="Peptidase_M20A"/>
</dbReference>
<dbReference type="AlphaFoldDB" id="A0A2V1K1L3"/>
<evidence type="ECO:0000256" key="1">
    <source>
        <dbReference type="ARBA" id="ARBA00022723"/>
    </source>
</evidence>
<accession>A0A2V1K1L3</accession>
<sequence>MTHTTALDILAHIRRWTECESPSQSLEALNGMASLIVADARALGLQAELRDIGTEAGPLIHIHNRAPGDSRAGIMVLAHYDTVHPVGTLQQNPCRIEGDHFYGPGTYDMKAGTWLALSALGTVAQAGSSALPIDMVIVPDEETGSTASRPHIEDFARRARYALVCEPARADGGRCVTARKGTGFIWVTTHGRPAHAGVQHDKGRNAIKEMAHQILALEAMTDYARGITVSVGMISGGTTSNVVPEHCQVEVDFRVPDAAGATWLKAQVEALRPVDPDVALKVEFKLNRPPMDRTEATAALLRRAQDSARAAGFELEEAPPTGGGSDANFTAALGVPTLDGLGADGDGAHTLHEHILVSTLPARQAFWNHLLQHLD</sequence>
<dbReference type="Gene3D" id="3.30.70.360">
    <property type="match status" value="1"/>
</dbReference>
<evidence type="ECO:0000259" key="4">
    <source>
        <dbReference type="Pfam" id="PF07687"/>
    </source>
</evidence>
<dbReference type="GO" id="GO:0046872">
    <property type="term" value="F:metal ion binding"/>
    <property type="evidence" value="ECO:0007669"/>
    <property type="project" value="UniProtKB-KW"/>
</dbReference>
<keyword evidence="6" id="KW-1185">Reference proteome</keyword>
<comment type="caution">
    <text evidence="5">The sequence shown here is derived from an EMBL/GenBank/DDBJ whole genome shotgun (WGS) entry which is preliminary data.</text>
</comment>
<feature type="domain" description="Peptidase M20 dimerisation" evidence="4">
    <location>
        <begin position="177"/>
        <end position="270"/>
    </location>
</feature>
<dbReference type="SUPFAM" id="SSF53187">
    <property type="entry name" value="Zn-dependent exopeptidases"/>
    <property type="match status" value="1"/>
</dbReference>